<dbReference type="GO" id="GO:0000172">
    <property type="term" value="C:ribonuclease MRP complex"/>
    <property type="evidence" value="ECO:0007669"/>
    <property type="project" value="InterPro"/>
</dbReference>
<evidence type="ECO:0000256" key="1">
    <source>
        <dbReference type="ARBA" id="ARBA00004123"/>
    </source>
</evidence>
<protein>
    <recommendedName>
        <fullName evidence="8">Ribonuclease P protein subunit</fullName>
    </recommendedName>
</protein>
<dbReference type="PANTHER" id="PTHR13348">
    <property type="entry name" value="RIBONUCLEASE P SUBUNIT P29"/>
    <property type="match status" value="1"/>
</dbReference>
<proteinExistence type="inferred from homology"/>
<evidence type="ECO:0000256" key="6">
    <source>
        <dbReference type="ARBA" id="ARBA00022759"/>
    </source>
</evidence>
<dbReference type="Pfam" id="PF01868">
    <property type="entry name" value="RNase_P-MRP_p29"/>
    <property type="match status" value="1"/>
</dbReference>
<feature type="compositionally biased region" description="Polar residues" evidence="9">
    <location>
        <begin position="1"/>
        <end position="11"/>
    </location>
</feature>
<accession>A0A6G1HC04</accession>
<feature type="compositionally biased region" description="Basic and acidic residues" evidence="9">
    <location>
        <begin position="51"/>
        <end position="65"/>
    </location>
</feature>
<dbReference type="GO" id="GO:0001682">
    <property type="term" value="P:tRNA 5'-leader removal"/>
    <property type="evidence" value="ECO:0007669"/>
    <property type="project" value="InterPro"/>
</dbReference>
<dbReference type="GO" id="GO:0033204">
    <property type="term" value="F:ribonuclease P RNA binding"/>
    <property type="evidence" value="ECO:0007669"/>
    <property type="project" value="InterPro"/>
</dbReference>
<gene>
    <name evidence="10" type="ORF">K402DRAFT_410201</name>
</gene>
<evidence type="ECO:0000256" key="2">
    <source>
        <dbReference type="ARBA" id="ARBA00006181"/>
    </source>
</evidence>
<reference evidence="10" key="1">
    <citation type="journal article" date="2020" name="Stud. Mycol.">
        <title>101 Dothideomycetes genomes: a test case for predicting lifestyles and emergence of pathogens.</title>
        <authorList>
            <person name="Haridas S."/>
            <person name="Albert R."/>
            <person name="Binder M."/>
            <person name="Bloem J."/>
            <person name="Labutti K."/>
            <person name="Salamov A."/>
            <person name="Andreopoulos B."/>
            <person name="Baker S."/>
            <person name="Barry K."/>
            <person name="Bills G."/>
            <person name="Bluhm B."/>
            <person name="Cannon C."/>
            <person name="Castanera R."/>
            <person name="Culley D."/>
            <person name="Daum C."/>
            <person name="Ezra D."/>
            <person name="Gonzalez J."/>
            <person name="Henrissat B."/>
            <person name="Kuo A."/>
            <person name="Liang C."/>
            <person name="Lipzen A."/>
            <person name="Lutzoni F."/>
            <person name="Magnuson J."/>
            <person name="Mondo S."/>
            <person name="Nolan M."/>
            <person name="Ohm R."/>
            <person name="Pangilinan J."/>
            <person name="Park H.-J."/>
            <person name="Ramirez L."/>
            <person name="Alfaro M."/>
            <person name="Sun H."/>
            <person name="Tritt A."/>
            <person name="Yoshinaga Y."/>
            <person name="Zwiers L.-H."/>
            <person name="Turgeon B."/>
            <person name="Goodwin S."/>
            <person name="Spatafora J."/>
            <person name="Crous P."/>
            <person name="Grigoriev I."/>
        </authorList>
    </citation>
    <scope>NUCLEOTIDE SEQUENCE</scope>
    <source>
        <strain evidence="10">CBS 113979</strain>
    </source>
</reference>
<keyword evidence="8" id="KW-0539">Nucleus</keyword>
<dbReference type="OrthoDB" id="124041at2759"/>
<keyword evidence="6" id="KW-0255">Endonuclease</keyword>
<evidence type="ECO:0000256" key="3">
    <source>
        <dbReference type="ARBA" id="ARBA00022490"/>
    </source>
</evidence>
<dbReference type="InterPro" id="IPR023538">
    <property type="entry name" value="RNP1"/>
</dbReference>
<dbReference type="InterPro" id="IPR002730">
    <property type="entry name" value="Rpp29/RNP1"/>
</dbReference>
<name>A0A6G1HC04_9PEZI</name>
<organism evidence="10 11">
    <name type="scientific">Aulographum hederae CBS 113979</name>
    <dbReference type="NCBI Taxonomy" id="1176131"/>
    <lineage>
        <taxon>Eukaryota</taxon>
        <taxon>Fungi</taxon>
        <taxon>Dikarya</taxon>
        <taxon>Ascomycota</taxon>
        <taxon>Pezizomycotina</taxon>
        <taxon>Dothideomycetes</taxon>
        <taxon>Pleosporomycetidae</taxon>
        <taxon>Aulographales</taxon>
        <taxon>Aulographaceae</taxon>
    </lineage>
</organism>
<dbReference type="GO" id="GO:0005634">
    <property type="term" value="C:nucleus"/>
    <property type="evidence" value="ECO:0007669"/>
    <property type="project" value="UniProtKB-SubCell"/>
</dbReference>
<evidence type="ECO:0000256" key="8">
    <source>
        <dbReference type="PIRNR" id="PIRNR027081"/>
    </source>
</evidence>
<dbReference type="SMART" id="SM00538">
    <property type="entry name" value="POP4"/>
    <property type="match status" value="1"/>
</dbReference>
<keyword evidence="5" id="KW-0540">Nuclease</keyword>
<sequence>MSINEPSTHSASLALLNRAHSPTTASEIHKAKIANKPLLLRPSSPPPANAREQRRREREKKAEKERKKRGKPRPLSAKQKRETGVHDFRKEELKWNTMLGLNKMWGGYIRGVLGLEGDNAKQVITPQDGGTLLASAEFVGARFTVVRCNCVSRVGVEGIVIRDTKGSFVVVTEKQGVKILPKEKTVFGFEISMREGTEEKEQEKALRCELYGDQFITRPADRSKRLMKVKIMKDL</sequence>
<dbReference type="InterPro" id="IPR036980">
    <property type="entry name" value="RNase_P/MRP_Rpp29_sf"/>
</dbReference>
<evidence type="ECO:0000256" key="4">
    <source>
        <dbReference type="ARBA" id="ARBA00022694"/>
    </source>
</evidence>
<keyword evidence="11" id="KW-1185">Reference proteome</keyword>
<dbReference type="GO" id="GO:0006364">
    <property type="term" value="P:rRNA processing"/>
    <property type="evidence" value="ECO:0007669"/>
    <property type="project" value="TreeGrafter"/>
</dbReference>
<dbReference type="Gene3D" id="2.30.30.210">
    <property type="entry name" value="Ribonuclease P/MRP, subunit p29"/>
    <property type="match status" value="1"/>
</dbReference>
<evidence type="ECO:0000313" key="11">
    <source>
        <dbReference type="Proteomes" id="UP000800041"/>
    </source>
</evidence>
<dbReference type="GO" id="GO:0004519">
    <property type="term" value="F:endonuclease activity"/>
    <property type="evidence" value="ECO:0007669"/>
    <property type="project" value="UniProtKB-KW"/>
</dbReference>
<dbReference type="AlphaFoldDB" id="A0A6G1HC04"/>
<dbReference type="GO" id="GO:0030677">
    <property type="term" value="C:ribonuclease P complex"/>
    <property type="evidence" value="ECO:0007669"/>
    <property type="project" value="InterPro"/>
</dbReference>
<evidence type="ECO:0000256" key="9">
    <source>
        <dbReference type="SAM" id="MobiDB-lite"/>
    </source>
</evidence>
<dbReference type="PIRSF" id="PIRSF027081">
    <property type="entry name" value="RNase_P/MRP_p29_subunit"/>
    <property type="match status" value="1"/>
</dbReference>
<dbReference type="PANTHER" id="PTHR13348:SF0">
    <property type="entry name" value="RIBONUCLEASE P PROTEIN SUBUNIT P29"/>
    <property type="match status" value="1"/>
</dbReference>
<dbReference type="InterPro" id="IPR016848">
    <property type="entry name" value="RNase_P/MRP_Rpp29-subunit"/>
</dbReference>
<comment type="subcellular location">
    <subcellularLocation>
        <location evidence="1">Nucleus</location>
    </subcellularLocation>
</comment>
<evidence type="ECO:0000256" key="7">
    <source>
        <dbReference type="ARBA" id="ARBA00022801"/>
    </source>
</evidence>
<keyword evidence="3" id="KW-0963">Cytoplasm</keyword>
<keyword evidence="4 8" id="KW-0819">tRNA processing</keyword>
<comment type="similarity">
    <text evidence="2">Belongs to the eukaryotic/archaeal RNase P protein component 1 family.</text>
</comment>
<dbReference type="InterPro" id="IPR023534">
    <property type="entry name" value="Rof/RNase_P-like"/>
</dbReference>
<evidence type="ECO:0000313" key="10">
    <source>
        <dbReference type="EMBL" id="KAF1990763.1"/>
    </source>
</evidence>
<dbReference type="GO" id="GO:0016787">
    <property type="term" value="F:hydrolase activity"/>
    <property type="evidence" value="ECO:0007669"/>
    <property type="project" value="UniProtKB-KW"/>
</dbReference>
<dbReference type="HAMAP" id="MF_00754">
    <property type="entry name" value="RNase_P_1"/>
    <property type="match status" value="1"/>
</dbReference>
<dbReference type="SUPFAM" id="SSF101744">
    <property type="entry name" value="Rof/RNase P subunit-like"/>
    <property type="match status" value="1"/>
</dbReference>
<feature type="region of interest" description="Disordered" evidence="9">
    <location>
        <begin position="1"/>
        <end position="84"/>
    </location>
</feature>
<dbReference type="EMBL" id="ML977141">
    <property type="protein sequence ID" value="KAF1990763.1"/>
    <property type="molecule type" value="Genomic_DNA"/>
</dbReference>
<dbReference type="Proteomes" id="UP000800041">
    <property type="component" value="Unassembled WGS sequence"/>
</dbReference>
<keyword evidence="7" id="KW-0378">Hydrolase</keyword>
<evidence type="ECO:0000256" key="5">
    <source>
        <dbReference type="ARBA" id="ARBA00022722"/>
    </source>
</evidence>